<dbReference type="RefSeq" id="WP_036942586.1">
    <property type="nucleotide sequence ID" value="NZ_JQKC01000019.1"/>
</dbReference>
<dbReference type="PATRIC" id="fig|398512.5.peg.2675"/>
<sequence>MNQPYDMPLSELENYLPPLTREKDFSKFWESSLEELNSIPLEYSLDPVDYPAKGIKMYKLSFKGFNNSNISGWFAIPESQGPHPGILHFHGYNWAFDGRHHDVANYALRGYAVLFMFCRGQQGESIDNVVSPHGHSIGWMSKGLLSPEKYYYRAVYMDAVRAVNILASIEGVNKDKIAVVGESQGGGLALATAALSQIPILSVTEYPFLSHFNRAIDICPEGPYGELNEFLRRNSDPQIEIDAKRTLSYFDVMNHAPDIKCHCLTSIGLVDQITPPSTVFAAFNHLKCTKEVSIFRYFGHEYIPGFVDKKLRTLMEFLQA</sequence>
<feature type="active site" description="Charge relay system" evidence="1">
    <location>
        <position position="300"/>
    </location>
</feature>
<feature type="domain" description="Acetyl xylan esterase" evidence="3">
    <location>
        <begin position="5"/>
        <end position="311"/>
    </location>
</feature>
<dbReference type="EC" id="3.1.1.41" evidence="4"/>
<dbReference type="PANTHER" id="PTHR40111">
    <property type="entry name" value="CEPHALOSPORIN-C DEACETYLASE"/>
    <property type="match status" value="1"/>
</dbReference>
<dbReference type="STRING" id="398512.Bccel_2567"/>
<feature type="active site" description="Charge relay system" evidence="1">
    <location>
        <position position="271"/>
    </location>
</feature>
<dbReference type="GO" id="GO:0047739">
    <property type="term" value="F:cephalosporin-C deacetylase activity"/>
    <property type="evidence" value="ECO:0007669"/>
    <property type="project" value="UniProtKB-EC"/>
</dbReference>
<proteinExistence type="predicted"/>
<protein>
    <submittedName>
        <fullName evidence="4">Cephalosporin-C deacetylase</fullName>
        <ecNumber evidence="4">3.1.1.41</ecNumber>
    </submittedName>
</protein>
<evidence type="ECO:0000259" key="3">
    <source>
        <dbReference type="Pfam" id="PF05448"/>
    </source>
</evidence>
<evidence type="ECO:0000256" key="2">
    <source>
        <dbReference type="PIRSR" id="PIRSR639069-2"/>
    </source>
</evidence>
<dbReference type="PANTHER" id="PTHR40111:SF1">
    <property type="entry name" value="CEPHALOSPORIN-C DEACETYLASE"/>
    <property type="match status" value="1"/>
</dbReference>
<evidence type="ECO:0000256" key="1">
    <source>
        <dbReference type="PIRSR" id="PIRSR639069-1"/>
    </source>
</evidence>
<accession>A0A0L6JNB0</accession>
<gene>
    <name evidence="4" type="ORF">Bccel_2567</name>
</gene>
<feature type="active site" description="Nucleophile" evidence="1">
    <location>
        <position position="183"/>
    </location>
</feature>
<dbReference type="InterPro" id="IPR039069">
    <property type="entry name" value="CE7"/>
</dbReference>
<comment type="caution">
    <text evidence="4">The sequence shown here is derived from an EMBL/GenBank/DDBJ whole genome shotgun (WGS) entry which is preliminary data.</text>
</comment>
<keyword evidence="5" id="KW-1185">Reference proteome</keyword>
<organism evidence="4 5">
    <name type="scientific">Pseudobacteroides cellulosolvens ATCC 35603 = DSM 2933</name>
    <dbReference type="NCBI Taxonomy" id="398512"/>
    <lineage>
        <taxon>Bacteria</taxon>
        <taxon>Bacillati</taxon>
        <taxon>Bacillota</taxon>
        <taxon>Clostridia</taxon>
        <taxon>Eubacteriales</taxon>
        <taxon>Oscillospiraceae</taxon>
        <taxon>Pseudobacteroides</taxon>
    </lineage>
</organism>
<dbReference type="GO" id="GO:0005976">
    <property type="term" value="P:polysaccharide metabolic process"/>
    <property type="evidence" value="ECO:0007669"/>
    <property type="project" value="TreeGrafter"/>
</dbReference>
<dbReference type="EMBL" id="LGTC01000001">
    <property type="protein sequence ID" value="KNY27296.1"/>
    <property type="molecule type" value="Genomic_DNA"/>
</dbReference>
<dbReference type="Pfam" id="PF05448">
    <property type="entry name" value="AXE1"/>
    <property type="match status" value="1"/>
</dbReference>
<dbReference type="OrthoDB" id="9770528at2"/>
<evidence type="ECO:0000313" key="4">
    <source>
        <dbReference type="EMBL" id="KNY27296.1"/>
    </source>
</evidence>
<keyword evidence="4" id="KW-0378">Hydrolase</keyword>
<dbReference type="Gene3D" id="3.40.50.1820">
    <property type="entry name" value="alpha/beta hydrolase"/>
    <property type="match status" value="1"/>
</dbReference>
<dbReference type="AlphaFoldDB" id="A0A0L6JNB0"/>
<dbReference type="Proteomes" id="UP000036923">
    <property type="component" value="Unassembled WGS sequence"/>
</dbReference>
<name>A0A0L6JNB0_9FIRM</name>
<feature type="binding site" evidence="2">
    <location>
        <position position="92"/>
    </location>
    <ligand>
        <name>substrate</name>
    </ligand>
</feature>
<dbReference type="InterPro" id="IPR029058">
    <property type="entry name" value="AB_hydrolase_fold"/>
</dbReference>
<dbReference type="SUPFAM" id="SSF53474">
    <property type="entry name" value="alpha/beta-Hydrolases"/>
    <property type="match status" value="1"/>
</dbReference>
<dbReference type="InterPro" id="IPR008391">
    <property type="entry name" value="AXE1_dom"/>
</dbReference>
<dbReference type="eggNOG" id="COG3458">
    <property type="taxonomic scope" value="Bacteria"/>
</dbReference>
<evidence type="ECO:0000313" key="5">
    <source>
        <dbReference type="Proteomes" id="UP000036923"/>
    </source>
</evidence>
<reference evidence="5" key="1">
    <citation type="submission" date="2015-07" db="EMBL/GenBank/DDBJ databases">
        <title>Near-Complete Genome Sequence of the Cellulolytic Bacterium Bacteroides (Pseudobacteroides) cellulosolvens ATCC 35603.</title>
        <authorList>
            <person name="Dassa B."/>
            <person name="Utturkar S.M."/>
            <person name="Klingeman D.M."/>
            <person name="Hurt R.A."/>
            <person name="Keller M."/>
            <person name="Xu J."/>
            <person name="Reddy Y.H.K."/>
            <person name="Borovok I."/>
            <person name="Grinberg I.R."/>
            <person name="Lamed R."/>
            <person name="Zhivin O."/>
            <person name="Bayer E.A."/>
            <person name="Brown S.D."/>
        </authorList>
    </citation>
    <scope>NUCLEOTIDE SEQUENCE [LARGE SCALE GENOMIC DNA]</scope>
    <source>
        <strain evidence="5">DSM 2933</strain>
    </source>
</reference>